<dbReference type="Proteomes" id="UP001060215">
    <property type="component" value="Chromosome 1"/>
</dbReference>
<keyword evidence="2" id="KW-1185">Reference proteome</keyword>
<sequence length="238" mass="26279">MEFLILSYSSRTPPPPSKTITTQRAPLKKTTTMEMEIVAFAESLLCGNENEKIVTLNAIYGEMGGKNKLSFGQNFIRIWVESQPGVFYFNASHIIGSPCLLSINIQPHCSHSLAIFSFILGDWALSERASLGIIFLFVCLLAEHFGASPFGVWSSHKDLVVCSSKEAWRVSRQVFPLTPAEEQAVRGVRRKLDAESSPSDSCAFKRIRDAQLHPSAFERSFVAVGPICSQIGDGMDMS</sequence>
<accession>A0ACC0IYT6</accession>
<proteinExistence type="predicted"/>
<reference evidence="1 2" key="1">
    <citation type="journal article" date="2022" name="Plant J.">
        <title>Chromosome-level genome of Camellia lanceoleosa provides a valuable resource for understanding genome evolution and self-incompatibility.</title>
        <authorList>
            <person name="Gong W."/>
            <person name="Xiao S."/>
            <person name="Wang L."/>
            <person name="Liao Z."/>
            <person name="Chang Y."/>
            <person name="Mo W."/>
            <person name="Hu G."/>
            <person name="Li W."/>
            <person name="Zhao G."/>
            <person name="Zhu H."/>
            <person name="Hu X."/>
            <person name="Ji K."/>
            <person name="Xiang X."/>
            <person name="Song Q."/>
            <person name="Yuan D."/>
            <person name="Jin S."/>
            <person name="Zhang L."/>
        </authorList>
    </citation>
    <scope>NUCLEOTIDE SEQUENCE [LARGE SCALE GENOMIC DNA]</scope>
    <source>
        <strain evidence="1">SQ_2022a</strain>
    </source>
</reference>
<protein>
    <submittedName>
        <fullName evidence="1">Uncharacterized protein</fullName>
    </submittedName>
</protein>
<name>A0ACC0IYT6_9ERIC</name>
<evidence type="ECO:0000313" key="1">
    <source>
        <dbReference type="EMBL" id="KAI8030454.1"/>
    </source>
</evidence>
<gene>
    <name evidence="1" type="ORF">LOK49_LG01G01837</name>
</gene>
<evidence type="ECO:0000313" key="2">
    <source>
        <dbReference type="Proteomes" id="UP001060215"/>
    </source>
</evidence>
<dbReference type="EMBL" id="CM045758">
    <property type="protein sequence ID" value="KAI8030454.1"/>
    <property type="molecule type" value="Genomic_DNA"/>
</dbReference>
<organism evidence="1 2">
    <name type="scientific">Camellia lanceoleosa</name>
    <dbReference type="NCBI Taxonomy" id="1840588"/>
    <lineage>
        <taxon>Eukaryota</taxon>
        <taxon>Viridiplantae</taxon>
        <taxon>Streptophyta</taxon>
        <taxon>Embryophyta</taxon>
        <taxon>Tracheophyta</taxon>
        <taxon>Spermatophyta</taxon>
        <taxon>Magnoliopsida</taxon>
        <taxon>eudicotyledons</taxon>
        <taxon>Gunneridae</taxon>
        <taxon>Pentapetalae</taxon>
        <taxon>asterids</taxon>
        <taxon>Ericales</taxon>
        <taxon>Theaceae</taxon>
        <taxon>Camellia</taxon>
    </lineage>
</organism>
<comment type="caution">
    <text evidence="1">The sequence shown here is derived from an EMBL/GenBank/DDBJ whole genome shotgun (WGS) entry which is preliminary data.</text>
</comment>